<dbReference type="InterPro" id="IPR036046">
    <property type="entry name" value="Acylphosphatase-like_dom_sf"/>
</dbReference>
<reference evidence="12" key="1">
    <citation type="submission" date="2023-08" db="EMBL/GenBank/DDBJ databases">
        <authorList>
            <person name="Messyasz A."/>
            <person name="Mannisto M.K."/>
            <person name="Kerkhof L.J."/>
            <person name="Haggblom M."/>
        </authorList>
    </citation>
    <scope>NUCLEOTIDE SEQUENCE</scope>
    <source>
        <strain evidence="12">X5P6</strain>
    </source>
</reference>
<organism evidence="12">
    <name type="scientific">Tunturiibacter psychrotolerans</name>
    <dbReference type="NCBI Taxonomy" id="3069686"/>
    <lineage>
        <taxon>Bacteria</taxon>
        <taxon>Pseudomonadati</taxon>
        <taxon>Acidobacteriota</taxon>
        <taxon>Terriglobia</taxon>
        <taxon>Terriglobales</taxon>
        <taxon>Acidobacteriaceae</taxon>
        <taxon>Tunturiibacter</taxon>
    </lineage>
</organism>
<comment type="pathway">
    <text evidence="1">Protein modification; [NiFe] hydrogenase maturation.</text>
</comment>
<dbReference type="GO" id="GO:0051604">
    <property type="term" value="P:protein maturation"/>
    <property type="evidence" value="ECO:0007669"/>
    <property type="project" value="TreeGrafter"/>
</dbReference>
<dbReference type="InterPro" id="IPR055128">
    <property type="entry name" value="HypF_C_2"/>
</dbReference>
<dbReference type="Pfam" id="PF07503">
    <property type="entry name" value="zf-HYPF"/>
    <property type="match status" value="2"/>
</dbReference>
<dbReference type="PIRSF" id="PIRSF006256">
    <property type="entry name" value="CMPcnvr_hdrg_mat"/>
    <property type="match status" value="1"/>
</dbReference>
<feature type="domain" description="YrdC-like" evidence="11">
    <location>
        <begin position="200"/>
        <end position="383"/>
    </location>
</feature>
<gene>
    <name evidence="12" type="primary">hypF</name>
    <name evidence="12" type="ORF">RBB77_06560</name>
</gene>
<dbReference type="PANTHER" id="PTHR42959">
    <property type="entry name" value="CARBAMOYLTRANSFERASE"/>
    <property type="match status" value="1"/>
</dbReference>
<dbReference type="InterPro" id="IPR001792">
    <property type="entry name" value="Acylphosphatase-like_dom"/>
</dbReference>
<dbReference type="Pfam" id="PF01300">
    <property type="entry name" value="Sua5_yciO_yrdC"/>
    <property type="match status" value="1"/>
</dbReference>
<comment type="catalytic activity">
    <reaction evidence="9">
        <text>an acyl phosphate + H2O = a carboxylate + phosphate + H(+)</text>
        <dbReference type="Rhea" id="RHEA:14965"/>
        <dbReference type="ChEBI" id="CHEBI:15377"/>
        <dbReference type="ChEBI" id="CHEBI:15378"/>
        <dbReference type="ChEBI" id="CHEBI:29067"/>
        <dbReference type="ChEBI" id="CHEBI:43474"/>
        <dbReference type="ChEBI" id="CHEBI:59918"/>
        <dbReference type="EC" id="3.6.1.7"/>
    </reaction>
</comment>
<dbReference type="Gene3D" id="3.30.110.120">
    <property type="match status" value="1"/>
</dbReference>
<dbReference type="SUPFAM" id="SSF53067">
    <property type="entry name" value="Actin-like ATPase domain"/>
    <property type="match status" value="1"/>
</dbReference>
<dbReference type="GO" id="GO:0016874">
    <property type="term" value="F:ligase activity"/>
    <property type="evidence" value="ECO:0007669"/>
    <property type="project" value="UniProtKB-UniRule"/>
</dbReference>
<dbReference type="InterPro" id="IPR011125">
    <property type="entry name" value="Znf_HypF"/>
</dbReference>
<dbReference type="SUPFAM" id="SSF54975">
    <property type="entry name" value="Acylphosphatase/BLUF domain-like"/>
    <property type="match status" value="1"/>
</dbReference>
<dbReference type="GO" id="GO:0003998">
    <property type="term" value="F:acylphosphatase activity"/>
    <property type="evidence" value="ECO:0007669"/>
    <property type="project" value="UniProtKB-EC"/>
</dbReference>
<dbReference type="EC" id="6.2.-.-" evidence="8"/>
<dbReference type="Gene3D" id="3.90.870.50">
    <property type="match status" value="1"/>
</dbReference>
<evidence type="ECO:0000256" key="8">
    <source>
        <dbReference type="PIRNR" id="PIRNR006256"/>
    </source>
</evidence>
<sequence length="765" mass="83559">MANACSIRVRGVVQGVGFRPFVYRLARANTLTGWVLNGDQGVEIHLEGAEDDMEAFVEQMQSKRPSASTISEVEVTPALSEGLNEFTIRESHHIAALTVQISSDLPVCEDCLKECFNPSDPRYRYPYINCTNCGPRYSVILALPYDRANTTMTDWPMDAYCDSEYRDPLNRRFHAQPVACSACGPNFILRLNGVDAADGWDAIRKTAELLWEGSIVAIKGLGGYHLACDARNPMATVALRTRKFRKEKPFALMVRDVEVASRLVLLTSESEIVLTSLARPILLAQARLELEGVAPNNRDLGVMLPSTPLHHLLFAAGAPEALVMTSANRSNEPIAYEDADALKRLSGIADAFLIGERPIARRVDDSIARVGAFGLLVLRRSRGYAPGRVAKLPTKRPVLALGADLKNTITLVVDGNAFVSQHIGDLSHYQAFQAFTKTIEDLISMYDIDTSDLLLAHDCHPQYASTKHAAALPAYETRAIQHHRAHLASVLAERGEWEKSIVGVSFDGTGFGDDGSIWGGEIFVGSLEGGFERTSHLRSAALPGGDGAAQYPMQAASGFLAQIGDLPDLTRPPFNFTSRYEDAMQLIRREVRTFSTTSVGRLFDAAAALLGFVRESTFEGQAAIWLEQLARDSSNLDAYPFPLTDDGLDFRPLLNAVVRDRLRGRTVPEVARAFQHGVAEGTAEVVVRLCHSRSIDTVVLSGGVFQNELLLEDLQSLLEPLHLEIWTNHDVPPNDGGISLGQAALAAFGNFNDAERNISEGVAHA</sequence>
<feature type="active site" evidence="9">
    <location>
        <position position="37"/>
    </location>
</feature>
<evidence type="ECO:0000256" key="1">
    <source>
        <dbReference type="ARBA" id="ARBA00004711"/>
    </source>
</evidence>
<evidence type="ECO:0000256" key="5">
    <source>
        <dbReference type="ARBA" id="ARBA00022771"/>
    </source>
</evidence>
<dbReference type="InterPro" id="IPR017968">
    <property type="entry name" value="Acylphosphatase_CS"/>
</dbReference>
<dbReference type="InterPro" id="IPR041440">
    <property type="entry name" value="HypF_C"/>
</dbReference>
<dbReference type="InterPro" id="IPR051060">
    <property type="entry name" value="Carbamoyltrans_HypF-like"/>
</dbReference>
<keyword evidence="9" id="KW-0378">Hydrolase</keyword>
<evidence type="ECO:0000256" key="4">
    <source>
        <dbReference type="ARBA" id="ARBA00022723"/>
    </source>
</evidence>
<dbReference type="KEGG" id="tpsc:RBB77_06560"/>
<accession>A0AAU7ZUC7</accession>
<proteinExistence type="inferred from homology"/>
<evidence type="ECO:0000259" key="10">
    <source>
        <dbReference type="PROSITE" id="PS51160"/>
    </source>
</evidence>
<comment type="catalytic activity">
    <reaction evidence="7">
        <text>C-terminal L-cysteinyl-[HypE protein] + carbamoyl phosphate + ATP + H2O = C-terminal S-carboxamide-L-cysteinyl-[HypE protein] + AMP + phosphate + diphosphate + H(+)</text>
        <dbReference type="Rhea" id="RHEA:55636"/>
        <dbReference type="Rhea" id="RHEA-COMP:14247"/>
        <dbReference type="Rhea" id="RHEA-COMP:14392"/>
        <dbReference type="ChEBI" id="CHEBI:15377"/>
        <dbReference type="ChEBI" id="CHEBI:15378"/>
        <dbReference type="ChEBI" id="CHEBI:30616"/>
        <dbReference type="ChEBI" id="CHEBI:33019"/>
        <dbReference type="ChEBI" id="CHEBI:43474"/>
        <dbReference type="ChEBI" id="CHEBI:58228"/>
        <dbReference type="ChEBI" id="CHEBI:76913"/>
        <dbReference type="ChEBI" id="CHEBI:139126"/>
        <dbReference type="ChEBI" id="CHEBI:456215"/>
    </reaction>
</comment>
<dbReference type="InterPro" id="IPR017945">
    <property type="entry name" value="DHBP_synth_RibB-like_a/b_dom"/>
</dbReference>
<comment type="similarity">
    <text evidence="2 8">Belongs to the carbamoyltransferase HypF family.</text>
</comment>
<feature type="active site" evidence="9">
    <location>
        <position position="19"/>
    </location>
</feature>
<dbReference type="SUPFAM" id="SSF55821">
    <property type="entry name" value="YrdC/RibB"/>
    <property type="match status" value="1"/>
</dbReference>
<keyword evidence="6" id="KW-0862">Zinc</keyword>
<protein>
    <recommendedName>
        <fullName evidence="8">Carbamoyltransferase</fullName>
        <ecNumber evidence="8">6.2.-.-</ecNumber>
    </recommendedName>
</protein>
<evidence type="ECO:0000259" key="11">
    <source>
        <dbReference type="PROSITE" id="PS51163"/>
    </source>
</evidence>
<dbReference type="EMBL" id="CP132942">
    <property type="protein sequence ID" value="XCB34547.1"/>
    <property type="molecule type" value="Genomic_DNA"/>
</dbReference>
<reference evidence="12" key="2">
    <citation type="journal article" date="2024" name="Environ. Microbiol.">
        <title>Genome analysis and description of Tunturibacter gen. nov. expands the diversity of Terriglobia in tundra soils.</title>
        <authorList>
            <person name="Messyasz A."/>
            <person name="Mannisto M.K."/>
            <person name="Kerkhof L.J."/>
            <person name="Haggblom M.M."/>
        </authorList>
    </citation>
    <scope>NUCLEOTIDE SEQUENCE</scope>
    <source>
        <strain evidence="12">X5P6</strain>
    </source>
</reference>
<dbReference type="GO" id="GO:0003725">
    <property type="term" value="F:double-stranded RNA binding"/>
    <property type="evidence" value="ECO:0007669"/>
    <property type="project" value="InterPro"/>
</dbReference>
<dbReference type="InterPro" id="IPR004421">
    <property type="entry name" value="Carbamoyltransferase_HypF"/>
</dbReference>
<keyword evidence="4" id="KW-0479">Metal-binding</keyword>
<evidence type="ECO:0000256" key="2">
    <source>
        <dbReference type="ARBA" id="ARBA00008097"/>
    </source>
</evidence>
<keyword evidence="5" id="KW-0863">Zinc-finger</keyword>
<evidence type="ECO:0000256" key="7">
    <source>
        <dbReference type="ARBA" id="ARBA00048220"/>
    </source>
</evidence>
<dbReference type="PROSITE" id="PS51160">
    <property type="entry name" value="ACYLPHOSPHATASE_3"/>
    <property type="match status" value="1"/>
</dbReference>
<dbReference type="InterPro" id="IPR006070">
    <property type="entry name" value="Sua5-like_dom"/>
</dbReference>
<dbReference type="Pfam" id="PF17788">
    <property type="entry name" value="HypF_C"/>
    <property type="match status" value="1"/>
</dbReference>
<dbReference type="GO" id="GO:0016743">
    <property type="term" value="F:carboxyl- or carbamoyltransferase activity"/>
    <property type="evidence" value="ECO:0007669"/>
    <property type="project" value="UniProtKB-UniRule"/>
</dbReference>
<dbReference type="AlphaFoldDB" id="A0AAU7ZUC7"/>
<dbReference type="GO" id="GO:0008270">
    <property type="term" value="F:zinc ion binding"/>
    <property type="evidence" value="ECO:0007669"/>
    <property type="project" value="UniProtKB-KW"/>
</dbReference>
<evidence type="ECO:0000313" key="12">
    <source>
        <dbReference type="EMBL" id="XCB34547.1"/>
    </source>
</evidence>
<dbReference type="Pfam" id="PF22521">
    <property type="entry name" value="HypF_C_2"/>
    <property type="match status" value="1"/>
</dbReference>
<evidence type="ECO:0000256" key="3">
    <source>
        <dbReference type="ARBA" id="ARBA00022598"/>
    </source>
</evidence>
<dbReference type="PANTHER" id="PTHR42959:SF1">
    <property type="entry name" value="CARBAMOYLTRANSFERASE HYPF"/>
    <property type="match status" value="1"/>
</dbReference>
<dbReference type="Gene3D" id="3.30.420.40">
    <property type="match status" value="1"/>
</dbReference>
<feature type="domain" description="Acylphosphatase-like" evidence="10">
    <location>
        <begin position="4"/>
        <end position="90"/>
    </location>
</feature>
<dbReference type="Gene3D" id="3.30.420.360">
    <property type="match status" value="1"/>
</dbReference>
<evidence type="ECO:0000256" key="6">
    <source>
        <dbReference type="ARBA" id="ARBA00022833"/>
    </source>
</evidence>
<dbReference type="PROSITE" id="PS51163">
    <property type="entry name" value="YRDC"/>
    <property type="match status" value="1"/>
</dbReference>
<dbReference type="InterPro" id="IPR043129">
    <property type="entry name" value="ATPase_NBD"/>
</dbReference>
<dbReference type="RefSeq" id="WP_353065793.1">
    <property type="nucleotide sequence ID" value="NZ_CP132942.1"/>
</dbReference>
<dbReference type="NCBIfam" id="TIGR00143">
    <property type="entry name" value="hypF"/>
    <property type="match status" value="1"/>
</dbReference>
<evidence type="ECO:0000256" key="9">
    <source>
        <dbReference type="PROSITE-ProRule" id="PRU00520"/>
    </source>
</evidence>
<dbReference type="PROSITE" id="PS00150">
    <property type="entry name" value="ACYLPHOSPHATASE_1"/>
    <property type="match status" value="1"/>
</dbReference>
<dbReference type="Pfam" id="PF00708">
    <property type="entry name" value="Acylphosphatase"/>
    <property type="match status" value="1"/>
</dbReference>
<keyword evidence="3 12" id="KW-0436">Ligase</keyword>
<name>A0AAU7ZUC7_9BACT</name>